<name>A0A1I2IXT3_9BACT</name>
<dbReference type="Proteomes" id="UP000198964">
    <property type="component" value="Unassembled WGS sequence"/>
</dbReference>
<dbReference type="InterPro" id="IPR000757">
    <property type="entry name" value="Beta-glucanase-like"/>
</dbReference>
<dbReference type="EMBL" id="FONW01000007">
    <property type="protein sequence ID" value="SFF47084.1"/>
    <property type="molecule type" value="Genomic_DNA"/>
</dbReference>
<comment type="similarity">
    <text evidence="1">Belongs to the glycosyl hydrolase 16 family.</text>
</comment>
<keyword evidence="4" id="KW-1185">Reference proteome</keyword>
<dbReference type="GO" id="GO:0005975">
    <property type="term" value="P:carbohydrate metabolic process"/>
    <property type="evidence" value="ECO:0007669"/>
    <property type="project" value="InterPro"/>
</dbReference>
<evidence type="ECO:0000259" key="2">
    <source>
        <dbReference type="PROSITE" id="PS51762"/>
    </source>
</evidence>
<gene>
    <name evidence="3" type="ORF">SAMN05216283_10753</name>
</gene>
<dbReference type="InterPro" id="IPR013320">
    <property type="entry name" value="ConA-like_dom_sf"/>
</dbReference>
<sequence length="488" mass="58183">MFFIINFRFHKPRRKRIDMSLKLFLLNALGGIKATSKIESEKEILWKDYQAFTAVESSDELKEFLKLQEQVQADSFQKQKKELKGLIFKGSPEERQLKQYNRLKRKKTLRNYYQTLTSSDLKRYEELKSSNKLDRYFELKESMSHKPDKNDEKAMEEWREFQSLKKSDDVNFFHKYPRSKAYRNYLHVKDSEDLREFESLQKHVEADEFKQRKAYLDDPKKWEKTEQYKAEKQYESLKNKQTIQLYLKYKDSNLFDFFKSWDLVFEDRFDQGTLDESKWKTVLYWAAETVGHNFSQEGDLQAYNDGKNVHLKDARLKLQVKKDKVNSFLWNSTFGFVEKEFDYSSDTLTTGGLFEADHGILEAKIKYNPNKSLQDVFFLSDSENKQRINLLEAGAINRIGLLRMNNETAHHETFSLAGLATGKFYIFRLEWEKGKLSWKINDRELFTINSQVPDSPMFINLASLVVHETRTLPHSFEVDWVRFYQPKN</sequence>
<proteinExistence type="inferred from homology"/>
<dbReference type="CDD" id="cd00413">
    <property type="entry name" value="Glyco_hydrolase_16"/>
    <property type="match status" value="1"/>
</dbReference>
<keyword evidence="3" id="KW-0378">Hydrolase</keyword>
<evidence type="ECO:0000313" key="4">
    <source>
        <dbReference type="Proteomes" id="UP000198964"/>
    </source>
</evidence>
<reference evidence="3 4" key="1">
    <citation type="submission" date="2016-10" db="EMBL/GenBank/DDBJ databases">
        <authorList>
            <person name="de Groot N.N."/>
        </authorList>
    </citation>
    <scope>NUCLEOTIDE SEQUENCE [LARGE SCALE GENOMIC DNA]</scope>
    <source>
        <strain evidence="3 4">CGMCC 1.9156</strain>
    </source>
</reference>
<organism evidence="3 4">
    <name type="scientific">Sunxiuqinia elliptica</name>
    <dbReference type="NCBI Taxonomy" id="655355"/>
    <lineage>
        <taxon>Bacteria</taxon>
        <taxon>Pseudomonadati</taxon>
        <taxon>Bacteroidota</taxon>
        <taxon>Bacteroidia</taxon>
        <taxon>Marinilabiliales</taxon>
        <taxon>Prolixibacteraceae</taxon>
        <taxon>Sunxiuqinia</taxon>
    </lineage>
</organism>
<feature type="domain" description="GH16" evidence="2">
    <location>
        <begin position="249"/>
        <end position="488"/>
    </location>
</feature>
<accession>A0A1I2IXT3</accession>
<dbReference type="STRING" id="655355.SAMN05216283_10753"/>
<dbReference type="SUPFAM" id="SSF49899">
    <property type="entry name" value="Concanavalin A-like lectins/glucanases"/>
    <property type="match status" value="1"/>
</dbReference>
<dbReference type="AlphaFoldDB" id="A0A1I2IXT3"/>
<dbReference type="Gene3D" id="2.60.120.200">
    <property type="match status" value="1"/>
</dbReference>
<dbReference type="PROSITE" id="PS51762">
    <property type="entry name" value="GH16_2"/>
    <property type="match status" value="1"/>
</dbReference>
<evidence type="ECO:0000256" key="1">
    <source>
        <dbReference type="ARBA" id="ARBA00006865"/>
    </source>
</evidence>
<dbReference type="GO" id="GO:0004553">
    <property type="term" value="F:hydrolase activity, hydrolyzing O-glycosyl compounds"/>
    <property type="evidence" value="ECO:0007669"/>
    <property type="project" value="InterPro"/>
</dbReference>
<protein>
    <submittedName>
        <fullName evidence="3">Glycosyl hydrolases family 16</fullName>
    </submittedName>
</protein>
<evidence type="ECO:0000313" key="3">
    <source>
        <dbReference type="EMBL" id="SFF47084.1"/>
    </source>
</evidence>